<sequence>MEKYSIASLLISILAFGVSVINVIRSEIWNRKNRKNDIKPVLGLSFVDCYTEGTVPNIQLKLNNNTSLFSHIYLKLNNFGMGVAVNIKIYYSDNNSQILVSTFPLIIRASEQRILMIDVNEISIDKLLKLDIIYEDIDTNEYFVGVEGIYMSYGNELRPRITSYNLRKKQKLNPQQRIMAKYIEGEL</sequence>
<dbReference type="EMBL" id="CYZL01000001">
    <property type="protein sequence ID" value="CUN47095.1"/>
    <property type="molecule type" value="Genomic_DNA"/>
</dbReference>
<keyword evidence="1" id="KW-0812">Transmembrane</keyword>
<dbReference type="Proteomes" id="UP000095679">
    <property type="component" value="Unassembled WGS sequence"/>
</dbReference>
<proteinExistence type="predicted"/>
<gene>
    <name evidence="2" type="ORF">ERS852450_00035</name>
</gene>
<name>A0A173X8X2_9FIRM</name>
<dbReference type="RefSeq" id="WP_055297749.1">
    <property type="nucleotide sequence ID" value="NZ_CYZL01000001.1"/>
</dbReference>
<organism evidence="2 3">
    <name type="scientific">Anaerobutyricum hallii</name>
    <dbReference type="NCBI Taxonomy" id="39488"/>
    <lineage>
        <taxon>Bacteria</taxon>
        <taxon>Bacillati</taxon>
        <taxon>Bacillota</taxon>
        <taxon>Clostridia</taxon>
        <taxon>Lachnospirales</taxon>
        <taxon>Lachnospiraceae</taxon>
        <taxon>Anaerobutyricum</taxon>
    </lineage>
</organism>
<feature type="transmembrane region" description="Helical" evidence="1">
    <location>
        <begin position="6"/>
        <end position="24"/>
    </location>
</feature>
<accession>A0A173X8X2</accession>
<evidence type="ECO:0000256" key="1">
    <source>
        <dbReference type="SAM" id="Phobius"/>
    </source>
</evidence>
<keyword evidence="1" id="KW-0472">Membrane</keyword>
<dbReference type="AlphaFoldDB" id="A0A173X8X2"/>
<keyword evidence="1" id="KW-1133">Transmembrane helix</keyword>
<evidence type="ECO:0000313" key="2">
    <source>
        <dbReference type="EMBL" id="CUN47095.1"/>
    </source>
</evidence>
<protein>
    <submittedName>
        <fullName evidence="2">Uncharacterized protein</fullName>
    </submittedName>
</protein>
<evidence type="ECO:0000313" key="3">
    <source>
        <dbReference type="Proteomes" id="UP000095679"/>
    </source>
</evidence>
<reference evidence="2 3" key="1">
    <citation type="submission" date="2015-09" db="EMBL/GenBank/DDBJ databases">
        <authorList>
            <consortium name="Pathogen Informatics"/>
        </authorList>
    </citation>
    <scope>NUCLEOTIDE SEQUENCE [LARGE SCALE GENOMIC DNA]</scope>
    <source>
        <strain evidence="2 3">2789STDY5834835</strain>
    </source>
</reference>